<keyword evidence="9" id="KW-1185">Reference proteome</keyword>
<evidence type="ECO:0000313" key="9">
    <source>
        <dbReference type="Proteomes" id="UP000636949"/>
    </source>
</evidence>
<comment type="subcellular location">
    <subcellularLocation>
        <location evidence="1">Cell membrane</location>
        <topology evidence="1">Multi-pass membrane protein</topology>
    </subcellularLocation>
</comment>
<keyword evidence="3 6" id="KW-0812">Transmembrane</keyword>
<evidence type="ECO:0000256" key="5">
    <source>
        <dbReference type="ARBA" id="ARBA00023136"/>
    </source>
</evidence>
<feature type="transmembrane region" description="Helical" evidence="6">
    <location>
        <begin position="393"/>
        <end position="411"/>
    </location>
</feature>
<dbReference type="Pfam" id="PF03176">
    <property type="entry name" value="MMPL"/>
    <property type="match status" value="1"/>
</dbReference>
<feature type="transmembrane region" description="Helical" evidence="6">
    <location>
        <begin position="616"/>
        <end position="636"/>
    </location>
</feature>
<evidence type="ECO:0000256" key="3">
    <source>
        <dbReference type="ARBA" id="ARBA00022692"/>
    </source>
</evidence>
<feature type="transmembrane region" description="Helical" evidence="6">
    <location>
        <begin position="725"/>
        <end position="746"/>
    </location>
</feature>
<gene>
    <name evidence="8" type="ORF">GCM10010995_09260</name>
</gene>
<evidence type="ECO:0000256" key="2">
    <source>
        <dbReference type="ARBA" id="ARBA00022475"/>
    </source>
</evidence>
<feature type="domain" description="Membrane transport protein MMPL" evidence="7">
    <location>
        <begin position="143"/>
        <end position="363"/>
    </location>
</feature>
<feature type="transmembrane region" description="Helical" evidence="6">
    <location>
        <begin position="340"/>
        <end position="363"/>
    </location>
</feature>
<evidence type="ECO:0000313" key="8">
    <source>
        <dbReference type="EMBL" id="GGF94183.1"/>
    </source>
</evidence>
<keyword evidence="5 6" id="KW-0472">Membrane</keyword>
<evidence type="ECO:0000256" key="6">
    <source>
        <dbReference type="SAM" id="Phobius"/>
    </source>
</evidence>
<comment type="caution">
    <text evidence="8">The sequence shown here is derived from an EMBL/GenBank/DDBJ whole genome shotgun (WGS) entry which is preliminary data.</text>
</comment>
<feature type="transmembrane region" description="Helical" evidence="6">
    <location>
        <begin position="669"/>
        <end position="688"/>
    </location>
</feature>
<keyword evidence="2" id="KW-1003">Cell membrane</keyword>
<dbReference type="Proteomes" id="UP000636949">
    <property type="component" value="Unassembled WGS sequence"/>
</dbReference>
<feature type="transmembrane region" description="Helical" evidence="6">
    <location>
        <begin position="700"/>
        <end position="719"/>
    </location>
</feature>
<reference evidence="8" key="1">
    <citation type="journal article" date="2014" name="Int. J. Syst. Evol. Microbiol.">
        <title>Complete genome sequence of Corynebacterium casei LMG S-19264T (=DSM 44701T), isolated from a smear-ripened cheese.</title>
        <authorList>
            <consortium name="US DOE Joint Genome Institute (JGI-PGF)"/>
            <person name="Walter F."/>
            <person name="Albersmeier A."/>
            <person name="Kalinowski J."/>
            <person name="Ruckert C."/>
        </authorList>
    </citation>
    <scope>NUCLEOTIDE SEQUENCE</scope>
    <source>
        <strain evidence="8">CGMCC 1.15758</strain>
    </source>
</reference>
<dbReference type="PANTHER" id="PTHR33406:SF13">
    <property type="entry name" value="MEMBRANE PROTEIN YDFJ"/>
    <property type="match status" value="1"/>
</dbReference>
<evidence type="ECO:0000256" key="4">
    <source>
        <dbReference type="ARBA" id="ARBA00022989"/>
    </source>
</evidence>
<dbReference type="SUPFAM" id="SSF82866">
    <property type="entry name" value="Multidrug efflux transporter AcrB transmembrane domain"/>
    <property type="match status" value="2"/>
</dbReference>
<dbReference type="GO" id="GO:0005886">
    <property type="term" value="C:plasma membrane"/>
    <property type="evidence" value="ECO:0007669"/>
    <property type="project" value="UniProtKB-SubCell"/>
</dbReference>
<feature type="transmembrane region" description="Helical" evidence="6">
    <location>
        <begin position="314"/>
        <end position="334"/>
    </location>
</feature>
<evidence type="ECO:0000259" key="7">
    <source>
        <dbReference type="Pfam" id="PF03176"/>
    </source>
</evidence>
<feature type="transmembrane region" description="Helical" evidence="6">
    <location>
        <begin position="245"/>
        <end position="266"/>
    </location>
</feature>
<reference evidence="8" key="2">
    <citation type="submission" date="2020-09" db="EMBL/GenBank/DDBJ databases">
        <authorList>
            <person name="Sun Q."/>
            <person name="Zhou Y."/>
        </authorList>
    </citation>
    <scope>NUCLEOTIDE SEQUENCE</scope>
    <source>
        <strain evidence="8">CGMCC 1.15758</strain>
    </source>
</reference>
<proteinExistence type="predicted"/>
<accession>A0A8J3E8U1</accession>
<feature type="transmembrane region" description="Helical" evidence="6">
    <location>
        <begin position="219"/>
        <end position="238"/>
    </location>
</feature>
<protein>
    <submittedName>
        <fullName evidence="8">Membrane protein</fullName>
    </submittedName>
</protein>
<evidence type="ECO:0000256" key="1">
    <source>
        <dbReference type="ARBA" id="ARBA00004651"/>
    </source>
</evidence>
<sequence>MLALLPGAKDANSVEKIADDFANTMGKQIVILVGNPDQDKALQASDVFSHRLQQSNYFSSVTNGVSTNEQEAWASFYFPYRLSLLSDKDHKLIMQHQFDAISQQALFNLYNPIGISNSKLLQNDPFSLFQHFILALPKPSNKLDLYKNHLMTEDNGIWYSMINATLKDDSFSLSNQNNITHLFSDIKQTITSDYPQSTFLMTGMLFYAKAGTDSARHDVSIIGVGSLIGIILLMLISFRSLSPLLLTLFSSAIGFVFAFIVTYFIFGKVFLFTLVFGASLIGISVDYAFFYYADRLYGGKLWQSTAGLKRIFSGITLGLLNVIIAYLVIAIAPFPGLRQLATFAISGLFMSYLAVVCLFPYLLKPHKRAFNSFICHIATLYLKLWQKLSIKKIMIIYMILAIIAAIGISKLHSNDDIRILEATPKALKANEQQLKSIIGSDVSTDFIVVTGSTPEDVISHEHILINKIKAQNPNILQPVISISQYLPSIEDQQQNYTLVRENLLQNRLSDFLNQIGVDNKEIDSIEKNLRNIPFKALTVNDWLSSPISQNLKFLWMGKTNTSTNSNTPFTSFASIVLLSQKLNMNDIKMICVELPYANFINKADEISHVFKTYRQYISYLLSIVFVALFLLLLLRYRSLKKAICYFVPPTMATLLSLAVFGIFNVPVTLFSILALILVLGIAVDYVLFFAETKSSLHSTMLAVTLSAITTILSFGLLAFSQTPVIHYFGLAVFVGIASAFLLSPLASKVNKLNLYTQM</sequence>
<dbReference type="PANTHER" id="PTHR33406">
    <property type="entry name" value="MEMBRANE PROTEIN MJ1562-RELATED"/>
    <property type="match status" value="1"/>
</dbReference>
<organism evidence="8 9">
    <name type="scientific">Cysteiniphilum litorale</name>
    <dbReference type="NCBI Taxonomy" id="2056700"/>
    <lineage>
        <taxon>Bacteria</taxon>
        <taxon>Pseudomonadati</taxon>
        <taxon>Pseudomonadota</taxon>
        <taxon>Gammaproteobacteria</taxon>
        <taxon>Thiotrichales</taxon>
        <taxon>Fastidiosibacteraceae</taxon>
        <taxon>Cysteiniphilum</taxon>
    </lineage>
</organism>
<dbReference type="InterPro" id="IPR004869">
    <property type="entry name" value="MMPL_dom"/>
</dbReference>
<dbReference type="AlphaFoldDB" id="A0A8J3E8U1"/>
<dbReference type="EMBL" id="BMJS01000007">
    <property type="protein sequence ID" value="GGF94183.1"/>
    <property type="molecule type" value="Genomic_DNA"/>
</dbReference>
<dbReference type="Gene3D" id="1.20.1640.10">
    <property type="entry name" value="Multidrug efflux transporter AcrB transmembrane domain"/>
    <property type="match status" value="2"/>
</dbReference>
<name>A0A8J3E8U1_9GAMM</name>
<dbReference type="InterPro" id="IPR050545">
    <property type="entry name" value="Mycobact_MmpL"/>
</dbReference>
<feature type="transmembrane region" description="Helical" evidence="6">
    <location>
        <begin position="272"/>
        <end position="293"/>
    </location>
</feature>
<feature type="transmembrane region" description="Helical" evidence="6">
    <location>
        <begin position="643"/>
        <end position="663"/>
    </location>
</feature>
<keyword evidence="4 6" id="KW-1133">Transmembrane helix</keyword>